<comment type="caution">
    <text evidence="2">The sequence shown here is derived from an EMBL/GenBank/DDBJ whole genome shotgun (WGS) entry which is preliminary data.</text>
</comment>
<evidence type="ECO:0000256" key="1">
    <source>
        <dbReference type="SAM" id="MobiDB-lite"/>
    </source>
</evidence>
<organism evidence="2 3">
    <name type="scientific">Curtobacterium citreum</name>
    <dbReference type="NCBI Taxonomy" id="2036"/>
    <lineage>
        <taxon>Bacteria</taxon>
        <taxon>Bacillati</taxon>
        <taxon>Actinomycetota</taxon>
        <taxon>Actinomycetes</taxon>
        <taxon>Micrococcales</taxon>
        <taxon>Microbacteriaceae</taxon>
        <taxon>Curtobacterium</taxon>
    </lineage>
</organism>
<keyword evidence="3" id="KW-1185">Reference proteome</keyword>
<feature type="region of interest" description="Disordered" evidence="1">
    <location>
        <begin position="1"/>
        <end position="39"/>
    </location>
</feature>
<dbReference type="RefSeq" id="WP_141860866.1">
    <property type="nucleotide sequence ID" value="NZ_BMNV01000005.1"/>
</dbReference>
<sequence>MLALMASSGCGRTGTVPWDRSSSRPSSSTGQSLEQAQERLASIDGLTDASITQGDTLSGLNKRHEVSIEGSVHDSAAVPGIIERVARLGWSVGDVEPDTGVFIRLRTKPQLVIGEVAEQQGWSGSAYATSTEELKELVLIPSDALEDHFGRWPGGSR</sequence>
<gene>
    <name evidence="2" type="ORF">NYQ28_05930</name>
</gene>
<proteinExistence type="predicted"/>
<accession>A0ABT2HFP9</accession>
<evidence type="ECO:0000313" key="2">
    <source>
        <dbReference type="EMBL" id="MCS6522104.1"/>
    </source>
</evidence>
<dbReference type="EMBL" id="JANVAD010000002">
    <property type="protein sequence ID" value="MCS6522104.1"/>
    <property type="molecule type" value="Genomic_DNA"/>
</dbReference>
<dbReference type="Proteomes" id="UP001652264">
    <property type="component" value="Unassembled WGS sequence"/>
</dbReference>
<dbReference type="GeneID" id="95323572"/>
<evidence type="ECO:0000313" key="3">
    <source>
        <dbReference type="Proteomes" id="UP001652264"/>
    </source>
</evidence>
<protein>
    <submittedName>
        <fullName evidence="2">Uncharacterized protein</fullName>
    </submittedName>
</protein>
<reference evidence="2 3" key="1">
    <citation type="submission" date="2022-08" db="EMBL/GenBank/DDBJ databases">
        <title>Taxonomy of Curtobacterium flaccumfaciens.</title>
        <authorList>
            <person name="Osdaghi E."/>
            <person name="Taghavi S.M."/>
            <person name="Hamidizade M."/>
            <person name="Abachi H."/>
            <person name="Fazliarab A."/>
            <person name="Baeyen S."/>
            <person name="Portier P."/>
            <person name="Van Vaerenbergh J."/>
            <person name="Jacques M.-A."/>
        </authorList>
    </citation>
    <scope>NUCLEOTIDE SEQUENCE [LARGE SCALE GENOMIC DNA]</scope>
    <source>
        <strain evidence="2 3">LMG8786T</strain>
    </source>
</reference>
<name>A0ABT2HFP9_9MICO</name>